<organism evidence="2 3">
    <name type="scientific">Neohortaea acidophila</name>
    <dbReference type="NCBI Taxonomy" id="245834"/>
    <lineage>
        <taxon>Eukaryota</taxon>
        <taxon>Fungi</taxon>
        <taxon>Dikarya</taxon>
        <taxon>Ascomycota</taxon>
        <taxon>Pezizomycotina</taxon>
        <taxon>Dothideomycetes</taxon>
        <taxon>Dothideomycetidae</taxon>
        <taxon>Mycosphaerellales</taxon>
        <taxon>Teratosphaeriaceae</taxon>
        <taxon>Neohortaea</taxon>
    </lineage>
</organism>
<dbReference type="AlphaFoldDB" id="A0A6A6PT04"/>
<dbReference type="Gene3D" id="3.10.580.10">
    <property type="entry name" value="CBS-domain"/>
    <property type="match status" value="1"/>
</dbReference>
<name>A0A6A6PT04_9PEZI</name>
<feature type="region of interest" description="Disordered" evidence="1">
    <location>
        <begin position="1"/>
        <end position="42"/>
    </location>
</feature>
<evidence type="ECO:0000313" key="2">
    <source>
        <dbReference type="EMBL" id="KAF2482357.1"/>
    </source>
</evidence>
<proteinExistence type="predicted"/>
<dbReference type="RefSeq" id="XP_033588927.1">
    <property type="nucleotide sequence ID" value="XM_033736061.1"/>
</dbReference>
<keyword evidence="3" id="KW-1185">Reference proteome</keyword>
<protein>
    <recommendedName>
        <fullName evidence="4">CBS domain-containing protein</fullName>
    </recommendedName>
</protein>
<dbReference type="SUPFAM" id="SSF54631">
    <property type="entry name" value="CBS-domain pair"/>
    <property type="match status" value="1"/>
</dbReference>
<dbReference type="EMBL" id="MU001636">
    <property type="protein sequence ID" value="KAF2482357.1"/>
    <property type="molecule type" value="Genomic_DNA"/>
</dbReference>
<reference evidence="2" key="1">
    <citation type="journal article" date="2020" name="Stud. Mycol.">
        <title>101 Dothideomycetes genomes: a test case for predicting lifestyles and emergence of pathogens.</title>
        <authorList>
            <person name="Haridas S."/>
            <person name="Albert R."/>
            <person name="Binder M."/>
            <person name="Bloem J."/>
            <person name="Labutti K."/>
            <person name="Salamov A."/>
            <person name="Andreopoulos B."/>
            <person name="Baker S."/>
            <person name="Barry K."/>
            <person name="Bills G."/>
            <person name="Bluhm B."/>
            <person name="Cannon C."/>
            <person name="Castanera R."/>
            <person name="Culley D."/>
            <person name="Daum C."/>
            <person name="Ezra D."/>
            <person name="Gonzalez J."/>
            <person name="Henrissat B."/>
            <person name="Kuo A."/>
            <person name="Liang C."/>
            <person name="Lipzen A."/>
            <person name="Lutzoni F."/>
            <person name="Magnuson J."/>
            <person name="Mondo S."/>
            <person name="Nolan M."/>
            <person name="Ohm R."/>
            <person name="Pangilinan J."/>
            <person name="Park H.-J."/>
            <person name="Ramirez L."/>
            <person name="Alfaro M."/>
            <person name="Sun H."/>
            <person name="Tritt A."/>
            <person name="Yoshinaga Y."/>
            <person name="Zwiers L.-H."/>
            <person name="Turgeon B."/>
            <person name="Goodwin S."/>
            <person name="Spatafora J."/>
            <person name="Crous P."/>
            <person name="Grigoriev I."/>
        </authorList>
    </citation>
    <scope>NUCLEOTIDE SEQUENCE</scope>
    <source>
        <strain evidence="2">CBS 113389</strain>
    </source>
</reference>
<sequence>MEAPIAQAVADPSSSNGARRSSHKYRGATVEDLDPPPALSTSPKASISSALLAAYERDFSHLTVLSPTDKSLLGYVSIAHLRAQLEAKTVQDSDPVEKAMVRFQRKGRRYRLITMETRLEELEAFFDGVGVDGARQEFAVVTDPGRRFVLGVATKGDLEEFVRRRPA</sequence>
<evidence type="ECO:0000256" key="1">
    <source>
        <dbReference type="SAM" id="MobiDB-lite"/>
    </source>
</evidence>
<evidence type="ECO:0008006" key="4">
    <source>
        <dbReference type="Google" id="ProtNLM"/>
    </source>
</evidence>
<dbReference type="PANTHER" id="PTHR42115:SF1">
    <property type="entry name" value="BETA-SYNTHASE (BETA-THIONASE), PUTATIVE (AFU_ORTHOLOGUE AFUA_3G08420)-RELATED"/>
    <property type="match status" value="1"/>
</dbReference>
<dbReference type="PANTHER" id="PTHR42115">
    <property type="entry name" value="BETA-SYNTHASE (BETA-THIONASE), PUTATIVE (AFU_ORTHOLOGUE AFUA_3G08420)-RELATED"/>
    <property type="match status" value="1"/>
</dbReference>
<gene>
    <name evidence="2" type="ORF">BDY17DRAFT_317082</name>
</gene>
<accession>A0A6A6PT04</accession>
<dbReference type="GeneID" id="54477063"/>
<dbReference type="InterPro" id="IPR046342">
    <property type="entry name" value="CBS_dom_sf"/>
</dbReference>
<evidence type="ECO:0000313" key="3">
    <source>
        <dbReference type="Proteomes" id="UP000799767"/>
    </source>
</evidence>
<dbReference type="OrthoDB" id="2536440at2759"/>
<dbReference type="Proteomes" id="UP000799767">
    <property type="component" value="Unassembled WGS sequence"/>
</dbReference>